<dbReference type="Pfam" id="PF00535">
    <property type="entry name" value="Glycos_transf_2"/>
    <property type="match status" value="1"/>
</dbReference>
<dbReference type="CDD" id="cd00761">
    <property type="entry name" value="Glyco_tranf_GTA_type"/>
    <property type="match status" value="1"/>
</dbReference>
<sequence>MKKVSIIIPFKGQTEAELMLPLSSIYNQIGVDLSQLDIHLVNDGGKTIDLSKFDVLADRLEIHYHEIPNGGPGVARQYGIDNSISEYIMFIDADDVLYYVGALWPFYNASNQGHQMIRASYWEQIAGNPYTYTVHGNGDRKAAYGKWYKRSYIEMLGLRFMPDLPIYEDTYFVGLACELATDTCFLEEKVYMWLANPNSITRTVENKFNYQAHIYARENRYWFEMIRKWKPECLVTDFENYLTNMYLKSQKYPPIDEKAWWEEQHKLITSVSDIFSGWTQELQKQVEDKSANPQNEWHGIETDGFKEWATQSLPW</sequence>
<dbReference type="PATRIC" id="fig|1360.96.peg.1409"/>
<evidence type="ECO:0000256" key="2">
    <source>
        <dbReference type="ARBA" id="ARBA00022679"/>
    </source>
</evidence>
<evidence type="ECO:0000313" key="3">
    <source>
        <dbReference type="EMBL" id="GAM80722.1"/>
    </source>
</evidence>
<dbReference type="AlphaFoldDB" id="A0A0B8QUL5"/>
<dbReference type="SUPFAM" id="SSF53448">
    <property type="entry name" value="Nucleotide-diphospho-sugar transferases"/>
    <property type="match status" value="1"/>
</dbReference>
<dbReference type="PANTHER" id="PTHR22916:SF51">
    <property type="entry name" value="GLYCOSYLTRANSFERASE EPSH-RELATED"/>
    <property type="match status" value="1"/>
</dbReference>
<evidence type="ECO:0000256" key="1">
    <source>
        <dbReference type="ARBA" id="ARBA00022676"/>
    </source>
</evidence>
<dbReference type="EMBL" id="BBSI01000029">
    <property type="protein sequence ID" value="GAM80722.1"/>
    <property type="molecule type" value="Genomic_DNA"/>
</dbReference>
<comment type="caution">
    <text evidence="3">The sequence shown here is derived from an EMBL/GenBank/DDBJ whole genome shotgun (WGS) entry which is preliminary data.</text>
</comment>
<gene>
    <name evidence="3" type="ORF">JCM5805K_1837</name>
</gene>
<dbReference type="RefSeq" id="WP_023188800.1">
    <property type="nucleotide sequence ID" value="NZ_BAABQR010000005.1"/>
</dbReference>
<proteinExistence type="predicted"/>
<dbReference type="GO" id="GO:0016757">
    <property type="term" value="F:glycosyltransferase activity"/>
    <property type="evidence" value="ECO:0007669"/>
    <property type="project" value="UniProtKB-KW"/>
</dbReference>
<accession>A0A0B8QUL5</accession>
<keyword evidence="1" id="KW-0328">Glycosyltransferase</keyword>
<dbReference type="Proteomes" id="UP000031847">
    <property type="component" value="Unassembled WGS sequence"/>
</dbReference>
<dbReference type="InterPro" id="IPR029044">
    <property type="entry name" value="Nucleotide-diphossugar_trans"/>
</dbReference>
<evidence type="ECO:0000313" key="4">
    <source>
        <dbReference type="Proteomes" id="UP000031847"/>
    </source>
</evidence>
<keyword evidence="2 3" id="KW-0808">Transferase</keyword>
<dbReference type="InterPro" id="IPR001173">
    <property type="entry name" value="Glyco_trans_2-like"/>
</dbReference>
<organism evidence="3 4">
    <name type="scientific">Lactococcus lactis subsp. lactis</name>
    <name type="common">Streptococcus lactis</name>
    <dbReference type="NCBI Taxonomy" id="1360"/>
    <lineage>
        <taxon>Bacteria</taxon>
        <taxon>Bacillati</taxon>
        <taxon>Bacillota</taxon>
        <taxon>Bacilli</taxon>
        <taxon>Lactobacillales</taxon>
        <taxon>Streptococcaceae</taxon>
        <taxon>Lactococcus</taxon>
    </lineage>
</organism>
<reference evidence="3 4" key="1">
    <citation type="submission" date="2015-01" db="EMBL/GenBank/DDBJ databases">
        <title>Lactococcus lactis subsp.lactis JCM 5805 whole genome shotgun sequence.</title>
        <authorList>
            <person name="Fujii T."/>
            <person name="Tomita Y."/>
            <person name="Ikushima S."/>
            <person name="Fujiwara D."/>
        </authorList>
    </citation>
    <scope>NUCLEOTIDE SEQUENCE [LARGE SCALE GENOMIC DNA]</scope>
    <source>
        <strain evidence="3 4">JCM 5805</strain>
    </source>
</reference>
<dbReference type="Gene3D" id="3.90.550.10">
    <property type="entry name" value="Spore Coat Polysaccharide Biosynthesis Protein SpsA, Chain A"/>
    <property type="match status" value="1"/>
</dbReference>
<name>A0A0B8QUL5_LACLL</name>
<protein>
    <submittedName>
        <fullName evidence="3">Glycosyltransferases</fullName>
    </submittedName>
</protein>
<dbReference type="PANTHER" id="PTHR22916">
    <property type="entry name" value="GLYCOSYLTRANSFERASE"/>
    <property type="match status" value="1"/>
</dbReference>